<comment type="similarity">
    <text evidence="1">Belongs to the short-chain dehydrogenases/reductases (SDR) family.</text>
</comment>
<keyword evidence="2" id="KW-0560">Oxidoreductase</keyword>
<dbReference type="Proteomes" id="UP000195755">
    <property type="component" value="Chromosome"/>
</dbReference>
<dbReference type="InterPro" id="IPR002347">
    <property type="entry name" value="SDR_fam"/>
</dbReference>
<dbReference type="SUPFAM" id="SSF51735">
    <property type="entry name" value="NAD(P)-binding Rossmann-fold domains"/>
    <property type="match status" value="1"/>
</dbReference>
<dbReference type="PRINTS" id="PR00081">
    <property type="entry name" value="GDHRDH"/>
</dbReference>
<reference evidence="3 4" key="1">
    <citation type="submission" date="2017-06" db="EMBL/GenBank/DDBJ databases">
        <title>Streptomyces albireticuli Genome sequencing and assembly.</title>
        <authorList>
            <person name="Wang Y."/>
            <person name="Du B."/>
            <person name="Ding Y."/>
            <person name="Liu H."/>
            <person name="Hou Q."/>
            <person name="Liu K."/>
            <person name="Yao L."/>
            <person name="Wang C."/>
        </authorList>
    </citation>
    <scope>NUCLEOTIDE SEQUENCE [LARGE SCALE GENOMIC DNA]</scope>
    <source>
        <strain evidence="3 4">MDJK11</strain>
    </source>
</reference>
<organism evidence="3 4">
    <name type="scientific">Streptomyces albireticuli</name>
    <dbReference type="NCBI Taxonomy" id="1940"/>
    <lineage>
        <taxon>Bacteria</taxon>
        <taxon>Bacillati</taxon>
        <taxon>Actinomycetota</taxon>
        <taxon>Actinomycetes</taxon>
        <taxon>Kitasatosporales</taxon>
        <taxon>Streptomycetaceae</taxon>
        <taxon>Streptomyces</taxon>
    </lineage>
</organism>
<dbReference type="Pfam" id="PF13561">
    <property type="entry name" value="adh_short_C2"/>
    <property type="match status" value="1"/>
</dbReference>
<name>A0A1Z2KVS3_9ACTN</name>
<evidence type="ECO:0000256" key="1">
    <source>
        <dbReference type="ARBA" id="ARBA00006484"/>
    </source>
</evidence>
<dbReference type="Gene3D" id="3.40.50.720">
    <property type="entry name" value="NAD(P)-binding Rossmann-like Domain"/>
    <property type="match status" value="1"/>
</dbReference>
<dbReference type="KEGG" id="salj:SMD11_0463"/>
<evidence type="ECO:0000313" key="4">
    <source>
        <dbReference type="Proteomes" id="UP000195755"/>
    </source>
</evidence>
<dbReference type="EMBL" id="CP021744">
    <property type="protein sequence ID" value="ARZ66129.1"/>
    <property type="molecule type" value="Genomic_DNA"/>
</dbReference>
<dbReference type="FunFam" id="3.40.50.720:FF:000084">
    <property type="entry name" value="Short-chain dehydrogenase reductase"/>
    <property type="match status" value="1"/>
</dbReference>
<gene>
    <name evidence="3" type="ORF">SMD11_0463</name>
</gene>
<accession>A0A1Z2KVS3</accession>
<evidence type="ECO:0000313" key="3">
    <source>
        <dbReference type="EMBL" id="ARZ66129.1"/>
    </source>
</evidence>
<protein>
    <submittedName>
        <fullName evidence="3">Oxidoreductase</fullName>
    </submittedName>
</protein>
<dbReference type="InterPro" id="IPR036291">
    <property type="entry name" value="NAD(P)-bd_dom_sf"/>
</dbReference>
<dbReference type="AlphaFoldDB" id="A0A1Z2KVS3"/>
<dbReference type="PRINTS" id="PR00080">
    <property type="entry name" value="SDRFAMILY"/>
</dbReference>
<evidence type="ECO:0000256" key="2">
    <source>
        <dbReference type="ARBA" id="ARBA00023002"/>
    </source>
</evidence>
<dbReference type="PANTHER" id="PTHR43639">
    <property type="entry name" value="OXIDOREDUCTASE, SHORT-CHAIN DEHYDROGENASE/REDUCTASE FAMILY (AFU_ORTHOLOGUE AFUA_5G02870)"/>
    <property type="match status" value="1"/>
</dbReference>
<dbReference type="PANTHER" id="PTHR43639:SF1">
    <property type="entry name" value="SHORT-CHAIN DEHYDROGENASE_REDUCTASE FAMILY PROTEIN"/>
    <property type="match status" value="1"/>
</dbReference>
<dbReference type="GO" id="GO:0016491">
    <property type="term" value="F:oxidoreductase activity"/>
    <property type="evidence" value="ECO:0007669"/>
    <property type="project" value="UniProtKB-KW"/>
</dbReference>
<sequence>MNAAADYRRTSPPPATKLVHMNEIENSDKAGVVRAGAGRLQGKVALVTGGSRGIGAAIAARLAEEGADVALTYANGGEDAASVAAGIRGLGRRALAIRADSGDVAAVTGAVEETAATLGGLDILVNNAGLFVVGTVEDLGPEEFDRALAVNVRAPYLAARAAVRHMTDGGRIISIGSNIAGRTVFSGLTLYALTKTALVGMTKGLARDLGPRGITANVVHPGPTDTDANPADGPGAETIRGFTALGHYAAPEDIAATVAHLAGDDGRYITGAMIEVDGGFTA</sequence>
<proteinExistence type="inferred from homology"/>